<reference evidence="1 2" key="1">
    <citation type="journal article" date="2014" name="BMC Genomics">
        <title>Genome sequencing of four Aureobasidium pullulans varieties: biotechnological potential, stress tolerance, and description of new species.</title>
        <authorList>
            <person name="Gostin Ar C."/>
            <person name="Ohm R.A."/>
            <person name="Kogej T."/>
            <person name="Sonjak S."/>
            <person name="Turk M."/>
            <person name="Zajc J."/>
            <person name="Zalar P."/>
            <person name="Grube M."/>
            <person name="Sun H."/>
            <person name="Han J."/>
            <person name="Sharma A."/>
            <person name="Chiniquy J."/>
            <person name="Ngan C.Y."/>
            <person name="Lipzen A."/>
            <person name="Barry K."/>
            <person name="Grigoriev I.V."/>
            <person name="Gunde-Cimerman N."/>
        </authorList>
    </citation>
    <scope>NUCLEOTIDE SEQUENCE [LARGE SCALE GENOMIC DNA]</scope>
    <source>
        <strain evidence="1 2">EXF-2481</strain>
    </source>
</reference>
<dbReference type="HOGENOM" id="CLU_1948423_0_0_1"/>
<accession>A0A074Y4J8</accession>
<sequence>MAGLMLVFRGDTCLVFAATNSQASCNHHTPSLILSSAVVEPSSRFTNFRSCLLLYMRMFVCTLTSKHVLLKAMGWQIPSACCCRPERSHHPLAFVVSTVMKSSALGKRSGKPRNACFGILQRKRFSKLR</sequence>
<evidence type="ECO:0000313" key="1">
    <source>
        <dbReference type="EMBL" id="KEQ92610.1"/>
    </source>
</evidence>
<name>A0A074Y4J8_AURSE</name>
<organism evidence="1 2">
    <name type="scientific">Aureobasidium subglaciale (strain EXF-2481)</name>
    <name type="common">Aureobasidium pullulans var. subglaciale</name>
    <dbReference type="NCBI Taxonomy" id="1043005"/>
    <lineage>
        <taxon>Eukaryota</taxon>
        <taxon>Fungi</taxon>
        <taxon>Dikarya</taxon>
        <taxon>Ascomycota</taxon>
        <taxon>Pezizomycotina</taxon>
        <taxon>Dothideomycetes</taxon>
        <taxon>Dothideomycetidae</taxon>
        <taxon>Dothideales</taxon>
        <taxon>Saccotheciaceae</taxon>
        <taxon>Aureobasidium</taxon>
    </lineage>
</organism>
<proteinExistence type="predicted"/>
<dbReference type="InParanoid" id="A0A074Y4J8"/>
<dbReference type="GeneID" id="25366786"/>
<keyword evidence="2" id="KW-1185">Reference proteome</keyword>
<dbReference type="AlphaFoldDB" id="A0A074Y4J8"/>
<dbReference type="Proteomes" id="UP000030641">
    <property type="component" value="Unassembled WGS sequence"/>
</dbReference>
<gene>
    <name evidence="1" type="ORF">AUEXF2481DRAFT_411341</name>
</gene>
<dbReference type="RefSeq" id="XP_013341231.1">
    <property type="nucleotide sequence ID" value="XM_013485777.1"/>
</dbReference>
<evidence type="ECO:0000313" key="2">
    <source>
        <dbReference type="Proteomes" id="UP000030641"/>
    </source>
</evidence>
<protein>
    <submittedName>
        <fullName evidence="1">Uncharacterized protein</fullName>
    </submittedName>
</protein>
<dbReference type="EMBL" id="KL584769">
    <property type="protein sequence ID" value="KEQ92610.1"/>
    <property type="molecule type" value="Genomic_DNA"/>
</dbReference>